<organism evidence="2 3">
    <name type="scientific">Ligilactobacillus ubinensis</name>
    <dbReference type="NCBI Taxonomy" id="2876789"/>
    <lineage>
        <taxon>Bacteria</taxon>
        <taxon>Bacillati</taxon>
        <taxon>Bacillota</taxon>
        <taxon>Bacilli</taxon>
        <taxon>Lactobacillales</taxon>
        <taxon>Lactobacillaceae</taxon>
        <taxon>Ligilactobacillus</taxon>
    </lineage>
</organism>
<dbReference type="Proteomes" id="UP001139006">
    <property type="component" value="Unassembled WGS sequence"/>
</dbReference>
<reference evidence="2 3" key="1">
    <citation type="journal article" date="2023" name="Int. J. Syst. Evol. Microbiol.">
        <title>Ligilactobacillus ubinensis sp. nov., a novel species isolated from the wild ferment of a durian fruit (Durio zibethinus).</title>
        <authorList>
            <person name="Heng Y.C."/>
            <person name="Menon N."/>
            <person name="Chen B."/>
            <person name="Loo B.Z.L."/>
            <person name="Wong G.W.J."/>
            <person name="Lim A.C.H."/>
            <person name="Silvaraju S."/>
            <person name="Kittelmann S."/>
        </authorList>
    </citation>
    <scope>NUCLEOTIDE SEQUENCE [LARGE SCALE GENOMIC DNA]</scope>
    <source>
        <strain evidence="2 3">WILCCON 0076</strain>
    </source>
</reference>
<proteinExistence type="predicted"/>
<name>A0A9X2FHS3_9LACO</name>
<dbReference type="NCBIfam" id="TIGR01913">
    <property type="entry name" value="bet_lambda"/>
    <property type="match status" value="1"/>
</dbReference>
<feature type="region of interest" description="Disordered" evidence="1">
    <location>
        <begin position="242"/>
        <end position="262"/>
    </location>
</feature>
<gene>
    <name evidence="2" type="primary">bet</name>
    <name evidence="2" type="ORF">LB941_00915</name>
</gene>
<protein>
    <submittedName>
        <fullName evidence="2">Phage recombination protein Bet</fullName>
    </submittedName>
</protein>
<dbReference type="AlphaFoldDB" id="A0A9X2FHS3"/>
<sequence length="262" mass="29896">MENQIAKKESTVFKAEYMANNEKVKLTPQTVRQTLVHGNGKITDQEVTMFITLCKYQHLNPFLNEAYIIKFGTQPAQLITSKEAFMKRAESNPQYDGIKAGIIVLRKEEIVYSNGAFKLKDDELVGAWAEVYRKDRKEPHRVEISVGEFNKSQSTWKTMPATMIRKTAMVNALREAFPEALGGLYTEDDRNPNEGPIKDVTPQANKANDLLKSAIEPPKKVEQVHDPRDEEVEEVDIFREAQEREKAEKEVLDNANNPVESR</sequence>
<dbReference type="GO" id="GO:0006310">
    <property type="term" value="P:DNA recombination"/>
    <property type="evidence" value="ECO:0007669"/>
    <property type="project" value="InterPro"/>
</dbReference>
<dbReference type="Pfam" id="PF03837">
    <property type="entry name" value="RecT"/>
    <property type="match status" value="1"/>
</dbReference>
<evidence type="ECO:0000256" key="1">
    <source>
        <dbReference type="SAM" id="MobiDB-lite"/>
    </source>
</evidence>
<dbReference type="RefSeq" id="WP_253358670.1">
    <property type="nucleotide sequence ID" value="NZ_JAIULA010000001.1"/>
</dbReference>
<evidence type="ECO:0000313" key="3">
    <source>
        <dbReference type="Proteomes" id="UP001139006"/>
    </source>
</evidence>
<dbReference type="GO" id="GO:0003677">
    <property type="term" value="F:DNA binding"/>
    <property type="evidence" value="ECO:0007669"/>
    <property type="project" value="InterPro"/>
</dbReference>
<comment type="caution">
    <text evidence="2">The sequence shown here is derived from an EMBL/GenBank/DDBJ whole genome shotgun (WGS) entry which is preliminary data.</text>
</comment>
<evidence type="ECO:0000313" key="2">
    <source>
        <dbReference type="EMBL" id="MCP0885894.1"/>
    </source>
</evidence>
<accession>A0A9X2FHS3</accession>
<dbReference type="InterPro" id="IPR018330">
    <property type="entry name" value="RecT_fam"/>
</dbReference>
<feature type="compositionally biased region" description="Basic and acidic residues" evidence="1">
    <location>
        <begin position="242"/>
        <end position="252"/>
    </location>
</feature>
<dbReference type="EMBL" id="JAIULA010000001">
    <property type="protein sequence ID" value="MCP0885894.1"/>
    <property type="molecule type" value="Genomic_DNA"/>
</dbReference>
<dbReference type="InterPro" id="IPR010183">
    <property type="entry name" value="Phage_lambda_Bet"/>
</dbReference>
<keyword evidence="3" id="KW-1185">Reference proteome</keyword>